<evidence type="ECO:0000313" key="4">
    <source>
        <dbReference type="Proteomes" id="UP000677054"/>
    </source>
</evidence>
<dbReference type="GO" id="GO:0005096">
    <property type="term" value="F:GTPase activator activity"/>
    <property type="evidence" value="ECO:0007669"/>
    <property type="project" value="UniProtKB-KW"/>
</dbReference>
<dbReference type="PANTHER" id="PTHR23176">
    <property type="entry name" value="RHO/RAC/CDC GTPASE-ACTIVATING PROTEIN"/>
    <property type="match status" value="1"/>
</dbReference>
<evidence type="ECO:0000313" key="3">
    <source>
        <dbReference type="EMBL" id="CAD7255097.1"/>
    </source>
</evidence>
<feature type="domain" description="Rho-GAP" evidence="2">
    <location>
        <begin position="75"/>
        <end position="213"/>
    </location>
</feature>
<dbReference type="AlphaFoldDB" id="A0A7R9AJ27"/>
<keyword evidence="4" id="KW-1185">Reference proteome</keyword>
<dbReference type="Gene3D" id="1.10.555.10">
    <property type="entry name" value="Rho GTPase activation protein"/>
    <property type="match status" value="1"/>
</dbReference>
<dbReference type="EMBL" id="LR916875">
    <property type="protein sequence ID" value="CAD7255097.1"/>
    <property type="molecule type" value="Genomic_DNA"/>
</dbReference>
<dbReference type="Pfam" id="PF00620">
    <property type="entry name" value="RhoGAP"/>
    <property type="match status" value="1"/>
</dbReference>
<dbReference type="Proteomes" id="UP000677054">
    <property type="component" value="Unassembled WGS sequence"/>
</dbReference>
<dbReference type="PANTHER" id="PTHR23176:SF129">
    <property type="entry name" value="RHO GTPASE ACTIVATING PROTEIN AT 16F, ISOFORM E-RELATED"/>
    <property type="match status" value="1"/>
</dbReference>
<dbReference type="GO" id="GO:0007165">
    <property type="term" value="P:signal transduction"/>
    <property type="evidence" value="ECO:0007669"/>
    <property type="project" value="InterPro"/>
</dbReference>
<dbReference type="GO" id="GO:0005737">
    <property type="term" value="C:cytoplasm"/>
    <property type="evidence" value="ECO:0007669"/>
    <property type="project" value="TreeGrafter"/>
</dbReference>
<dbReference type="EMBL" id="CAJPEV010017357">
    <property type="protein sequence ID" value="CAG0907497.1"/>
    <property type="molecule type" value="Genomic_DNA"/>
</dbReference>
<sequence>KILGSTEDLTAAANVERQTKLRDRLKKFFHRRPTMESIKQKGIYKGSCFWVDFWVARGRPVMSLASSADEPVFGRPLSALCEAERRLVPDFVSRCVGAIERREENLQADGLYRASGNLSQVQKIRCQVDQYNFNVLDEEEDVHVLTGTLKLFFRELPEPLIPTCLHERMISAAGVLSGKEKAAQYHELVGRLPKCNYETLRFILLHLKRFLPF</sequence>
<proteinExistence type="predicted"/>
<gene>
    <name evidence="3" type="ORF">DSTB1V02_LOCUS14842</name>
</gene>
<keyword evidence="1" id="KW-0343">GTPase activation</keyword>
<dbReference type="PROSITE" id="PS50238">
    <property type="entry name" value="RHOGAP"/>
    <property type="match status" value="1"/>
</dbReference>
<evidence type="ECO:0000259" key="2">
    <source>
        <dbReference type="PROSITE" id="PS50238"/>
    </source>
</evidence>
<evidence type="ECO:0000256" key="1">
    <source>
        <dbReference type="ARBA" id="ARBA00022468"/>
    </source>
</evidence>
<dbReference type="InterPro" id="IPR000198">
    <property type="entry name" value="RhoGAP_dom"/>
</dbReference>
<dbReference type="OrthoDB" id="79452at2759"/>
<organism evidence="3">
    <name type="scientific">Darwinula stevensoni</name>
    <dbReference type="NCBI Taxonomy" id="69355"/>
    <lineage>
        <taxon>Eukaryota</taxon>
        <taxon>Metazoa</taxon>
        <taxon>Ecdysozoa</taxon>
        <taxon>Arthropoda</taxon>
        <taxon>Crustacea</taxon>
        <taxon>Oligostraca</taxon>
        <taxon>Ostracoda</taxon>
        <taxon>Podocopa</taxon>
        <taxon>Podocopida</taxon>
        <taxon>Darwinulocopina</taxon>
        <taxon>Darwinuloidea</taxon>
        <taxon>Darwinulidae</taxon>
        <taxon>Darwinula</taxon>
    </lineage>
</organism>
<dbReference type="InterPro" id="IPR050729">
    <property type="entry name" value="Rho-GAP"/>
</dbReference>
<accession>A0A7R9AJ27</accession>
<dbReference type="InterPro" id="IPR008936">
    <property type="entry name" value="Rho_GTPase_activation_prot"/>
</dbReference>
<protein>
    <recommendedName>
        <fullName evidence="2">Rho-GAP domain-containing protein</fullName>
    </recommendedName>
</protein>
<feature type="non-terminal residue" evidence="3">
    <location>
        <position position="213"/>
    </location>
</feature>
<dbReference type="SMART" id="SM00324">
    <property type="entry name" value="RhoGAP"/>
    <property type="match status" value="1"/>
</dbReference>
<feature type="non-terminal residue" evidence="3">
    <location>
        <position position="1"/>
    </location>
</feature>
<name>A0A7R9AJ27_9CRUS</name>
<reference evidence="3" key="1">
    <citation type="submission" date="2020-11" db="EMBL/GenBank/DDBJ databases">
        <authorList>
            <person name="Tran Van P."/>
        </authorList>
    </citation>
    <scope>NUCLEOTIDE SEQUENCE</scope>
</reference>
<dbReference type="SUPFAM" id="SSF48350">
    <property type="entry name" value="GTPase activation domain, GAP"/>
    <property type="match status" value="1"/>
</dbReference>